<feature type="transmembrane region" description="Helical" evidence="7">
    <location>
        <begin position="373"/>
        <end position="395"/>
    </location>
</feature>
<sequence length="438" mass="46463">MSPTFQSLEIRNYRIYASGAIVSNVGTWMGRVAQDWLVLTVLTDHSATALGIVTGLQFLPFLVLAPFAGMLVDRMPKRQLLFATQTALLVTALLLAVLTATGVVELWHVYALALIQGVATAVDNPARQTFVSEMVDRDHLPNAVALNSASFNLGRLIGPGVAGLVIAAFGIAPALFINAATFLFVLLALLRLRTSELTPSPRARGKGQIRDGLRYVKGRPDLILVMFLVFVLGTFGMNFQLTMALMATKVFDKGAGEYGLLGSIMAIGSLAAALLSARRARPRMRVLLVALAGFTVSTALLATAPSYLLFAVYLVPTGLAALTALTTANAMVQISVDPVMRGRVMALYMAIFMGGTPVGAPVIGWIGDMWGPRWTIGIGTVAVGLSLAAVAVWVARRQNVAVTFQTRRSPRLRIQVAPQPAAEAAPVPAAGATAEALR</sequence>
<comment type="subcellular location">
    <subcellularLocation>
        <location evidence="1">Cell membrane</location>
        <topology evidence="1">Multi-pass membrane protein</topology>
    </subcellularLocation>
</comment>
<reference evidence="9 10" key="1">
    <citation type="submission" date="2019-06" db="EMBL/GenBank/DDBJ databases">
        <title>Genome sequencing of plant associated microbes to promote plant fitness in Sorghum bicolor and Oryza sativa.</title>
        <authorList>
            <person name="Coleman-Derr D."/>
        </authorList>
    </citation>
    <scope>NUCLEOTIDE SEQUENCE [LARGE SCALE GENOMIC DNA]</scope>
    <source>
        <strain evidence="9 10">KV-663</strain>
    </source>
</reference>
<dbReference type="InterPro" id="IPR010290">
    <property type="entry name" value="TM_effector"/>
</dbReference>
<evidence type="ECO:0000313" key="10">
    <source>
        <dbReference type="Proteomes" id="UP000316747"/>
    </source>
</evidence>
<dbReference type="SUPFAM" id="SSF103473">
    <property type="entry name" value="MFS general substrate transporter"/>
    <property type="match status" value="1"/>
</dbReference>
<evidence type="ECO:0000313" key="9">
    <source>
        <dbReference type="EMBL" id="TQM64280.1"/>
    </source>
</evidence>
<dbReference type="Pfam" id="PF05977">
    <property type="entry name" value="MFS_3"/>
    <property type="match status" value="1"/>
</dbReference>
<dbReference type="PANTHER" id="PTHR23513">
    <property type="entry name" value="INTEGRAL MEMBRANE EFFLUX PROTEIN-RELATED"/>
    <property type="match status" value="1"/>
</dbReference>
<organism evidence="9 10">
    <name type="scientific">Humibacillus xanthopallidus</name>
    <dbReference type="NCBI Taxonomy" id="412689"/>
    <lineage>
        <taxon>Bacteria</taxon>
        <taxon>Bacillati</taxon>
        <taxon>Actinomycetota</taxon>
        <taxon>Actinomycetes</taxon>
        <taxon>Micrococcales</taxon>
        <taxon>Intrasporangiaceae</taxon>
        <taxon>Humibacillus</taxon>
    </lineage>
</organism>
<evidence type="ECO:0000256" key="2">
    <source>
        <dbReference type="ARBA" id="ARBA00022448"/>
    </source>
</evidence>
<name>A0A543I199_9MICO</name>
<feature type="transmembrane region" description="Helical" evidence="7">
    <location>
        <begin position="258"/>
        <end position="277"/>
    </location>
</feature>
<keyword evidence="2" id="KW-0813">Transport</keyword>
<evidence type="ECO:0000259" key="8">
    <source>
        <dbReference type="PROSITE" id="PS50850"/>
    </source>
</evidence>
<keyword evidence="3" id="KW-1003">Cell membrane</keyword>
<gene>
    <name evidence="9" type="ORF">FBY41_0646</name>
</gene>
<dbReference type="AlphaFoldDB" id="A0A543I199"/>
<feature type="transmembrane region" description="Helical" evidence="7">
    <location>
        <begin position="222"/>
        <end position="246"/>
    </location>
</feature>
<dbReference type="GO" id="GO:0022857">
    <property type="term" value="F:transmembrane transporter activity"/>
    <property type="evidence" value="ECO:0007669"/>
    <property type="project" value="InterPro"/>
</dbReference>
<feature type="transmembrane region" description="Helical" evidence="7">
    <location>
        <begin position="161"/>
        <end position="190"/>
    </location>
</feature>
<dbReference type="PROSITE" id="PS50850">
    <property type="entry name" value="MFS"/>
    <property type="match status" value="1"/>
</dbReference>
<evidence type="ECO:0000256" key="5">
    <source>
        <dbReference type="ARBA" id="ARBA00022989"/>
    </source>
</evidence>
<evidence type="ECO:0000256" key="7">
    <source>
        <dbReference type="SAM" id="Phobius"/>
    </source>
</evidence>
<evidence type="ECO:0000256" key="4">
    <source>
        <dbReference type="ARBA" id="ARBA00022692"/>
    </source>
</evidence>
<dbReference type="GO" id="GO:0005886">
    <property type="term" value="C:plasma membrane"/>
    <property type="evidence" value="ECO:0007669"/>
    <property type="project" value="UniProtKB-SubCell"/>
</dbReference>
<dbReference type="OrthoDB" id="9775268at2"/>
<evidence type="ECO:0000256" key="6">
    <source>
        <dbReference type="ARBA" id="ARBA00023136"/>
    </source>
</evidence>
<feature type="transmembrane region" description="Helical" evidence="7">
    <location>
        <begin position="310"/>
        <end position="332"/>
    </location>
</feature>
<keyword evidence="6 7" id="KW-0472">Membrane</keyword>
<feature type="domain" description="Major facilitator superfamily (MFS) profile" evidence="8">
    <location>
        <begin position="1"/>
        <end position="398"/>
    </location>
</feature>
<feature type="transmembrane region" description="Helical" evidence="7">
    <location>
        <begin position="344"/>
        <end position="367"/>
    </location>
</feature>
<keyword evidence="10" id="KW-1185">Reference proteome</keyword>
<evidence type="ECO:0000256" key="3">
    <source>
        <dbReference type="ARBA" id="ARBA00022475"/>
    </source>
</evidence>
<keyword evidence="4 7" id="KW-0812">Transmembrane</keyword>
<dbReference type="RefSeq" id="WP_141841956.1">
    <property type="nucleotide sequence ID" value="NZ_VFPM01000001.1"/>
</dbReference>
<dbReference type="Gene3D" id="1.20.1250.20">
    <property type="entry name" value="MFS general substrate transporter like domains"/>
    <property type="match status" value="2"/>
</dbReference>
<dbReference type="CDD" id="cd06173">
    <property type="entry name" value="MFS_MefA_like"/>
    <property type="match status" value="1"/>
</dbReference>
<keyword evidence="5 7" id="KW-1133">Transmembrane helix</keyword>
<evidence type="ECO:0000256" key="1">
    <source>
        <dbReference type="ARBA" id="ARBA00004651"/>
    </source>
</evidence>
<accession>A0A543I199</accession>
<comment type="caution">
    <text evidence="9">The sequence shown here is derived from an EMBL/GenBank/DDBJ whole genome shotgun (WGS) entry which is preliminary data.</text>
</comment>
<feature type="transmembrane region" description="Helical" evidence="7">
    <location>
        <begin position="12"/>
        <end position="29"/>
    </location>
</feature>
<dbReference type="InterPro" id="IPR020846">
    <property type="entry name" value="MFS_dom"/>
</dbReference>
<dbReference type="Proteomes" id="UP000316747">
    <property type="component" value="Unassembled WGS sequence"/>
</dbReference>
<dbReference type="InterPro" id="IPR036259">
    <property type="entry name" value="MFS_trans_sf"/>
</dbReference>
<proteinExistence type="predicted"/>
<dbReference type="PANTHER" id="PTHR23513:SF11">
    <property type="entry name" value="STAPHYLOFERRIN A TRANSPORTER"/>
    <property type="match status" value="1"/>
</dbReference>
<protein>
    <submittedName>
        <fullName evidence="9">Putative MFS family arabinose efflux permease</fullName>
    </submittedName>
</protein>
<feature type="transmembrane region" description="Helical" evidence="7">
    <location>
        <begin position="49"/>
        <end position="68"/>
    </location>
</feature>
<dbReference type="EMBL" id="VFPM01000001">
    <property type="protein sequence ID" value="TQM64280.1"/>
    <property type="molecule type" value="Genomic_DNA"/>
</dbReference>
<feature type="transmembrane region" description="Helical" evidence="7">
    <location>
        <begin position="284"/>
        <end position="304"/>
    </location>
</feature>
<feature type="transmembrane region" description="Helical" evidence="7">
    <location>
        <begin position="80"/>
        <end position="104"/>
    </location>
</feature>